<dbReference type="AlphaFoldDB" id="A0A0S2KJB1"/>
<feature type="signal peptide" evidence="1">
    <location>
        <begin position="1"/>
        <end position="22"/>
    </location>
</feature>
<dbReference type="EMBL" id="CP013195">
    <property type="protein sequence ID" value="ALO48374.1"/>
    <property type="molecule type" value="Genomic_DNA"/>
</dbReference>
<dbReference type="RefSeq" id="WP_060544223.1">
    <property type="nucleotide sequence ID" value="NZ_CP013195.1"/>
</dbReference>
<keyword evidence="1" id="KW-0732">Signal</keyword>
<evidence type="ECO:0000313" key="2">
    <source>
        <dbReference type="EMBL" id="ALO48374.1"/>
    </source>
</evidence>
<dbReference type="PROSITE" id="PS51257">
    <property type="entry name" value="PROKAR_LIPOPROTEIN"/>
    <property type="match status" value="1"/>
</dbReference>
<organism evidence="2 3">
    <name type="scientific">Hoylesella enoeca</name>
    <dbReference type="NCBI Taxonomy" id="76123"/>
    <lineage>
        <taxon>Bacteria</taxon>
        <taxon>Pseudomonadati</taxon>
        <taxon>Bacteroidota</taxon>
        <taxon>Bacteroidia</taxon>
        <taxon>Bacteroidales</taxon>
        <taxon>Prevotellaceae</taxon>
        <taxon>Hoylesella</taxon>
    </lineage>
</organism>
<reference evidence="3" key="1">
    <citation type="submission" date="2015-11" db="EMBL/GenBank/DDBJ databases">
        <authorList>
            <person name="Holder M.E."/>
            <person name="Ajami N.J."/>
            <person name="Petrosino J.F."/>
        </authorList>
    </citation>
    <scope>NUCLEOTIDE SEQUENCE [LARGE SCALE GENOMIC DNA]</scope>
    <source>
        <strain evidence="3">F0113</strain>
    </source>
</reference>
<keyword evidence="3" id="KW-1185">Reference proteome</keyword>
<gene>
    <name evidence="2" type="ORF">AS203_04175</name>
</gene>
<accession>A0A0S2KJB1</accession>
<dbReference type="OrthoDB" id="1081166at2"/>
<name>A0A0S2KJB1_9BACT</name>
<feature type="chain" id="PRO_5006601772" description="Lipoprotein" evidence="1">
    <location>
        <begin position="23"/>
        <end position="317"/>
    </location>
</feature>
<evidence type="ECO:0000256" key="1">
    <source>
        <dbReference type="SAM" id="SignalP"/>
    </source>
</evidence>
<evidence type="ECO:0000313" key="3">
    <source>
        <dbReference type="Proteomes" id="UP000056252"/>
    </source>
</evidence>
<dbReference type="STRING" id="76123.AS203_04175"/>
<dbReference type="KEGG" id="peo:AS203_04175"/>
<proteinExistence type="predicted"/>
<sequence length="317" mass="34452">MKTRLFSILAATALALFMAACANSDDIAQVENKQKGNTETTEDLTTFVEEDNAPTTRTTAEYDGSGLNFYWTEGDRLWVKNDAESPTLKQDAKNNIAEKLTASTVSGGVQRADKAKFWFDGTHTYPTYPVRYTGKNSTSGDKVTIKAEQLQTIPNDASHLGESGDCGTAVATKIGGRYHFILKHEAAYLTLMPYNSPQQINTPLTQIKVTADKAICGQFDFDDNGINLSSRPTPTPANQSITLKLKDADPQQGFVTTPQALTPATNAATIVLAPGTCSTLTIEYTFYNTYKNKNITTSKTYNNVVLTAGKNKSVKAI</sequence>
<protein>
    <recommendedName>
        <fullName evidence="4">Lipoprotein</fullName>
    </recommendedName>
</protein>
<dbReference type="Proteomes" id="UP000056252">
    <property type="component" value="Chromosome"/>
</dbReference>
<evidence type="ECO:0008006" key="4">
    <source>
        <dbReference type="Google" id="ProtNLM"/>
    </source>
</evidence>